<gene>
    <name evidence="2" type="ORF">HannXRQ_Chr11g0340871</name>
    <name evidence="1" type="ORF">HanXRQr2_Chr11g0488901</name>
</gene>
<dbReference type="AlphaFoldDB" id="A0A251TCP4"/>
<organism evidence="2 3">
    <name type="scientific">Helianthus annuus</name>
    <name type="common">Common sunflower</name>
    <dbReference type="NCBI Taxonomy" id="4232"/>
    <lineage>
        <taxon>Eukaryota</taxon>
        <taxon>Viridiplantae</taxon>
        <taxon>Streptophyta</taxon>
        <taxon>Embryophyta</taxon>
        <taxon>Tracheophyta</taxon>
        <taxon>Spermatophyta</taxon>
        <taxon>Magnoliopsida</taxon>
        <taxon>eudicotyledons</taxon>
        <taxon>Gunneridae</taxon>
        <taxon>Pentapetalae</taxon>
        <taxon>asterids</taxon>
        <taxon>campanulids</taxon>
        <taxon>Asterales</taxon>
        <taxon>Asteraceae</taxon>
        <taxon>Asteroideae</taxon>
        <taxon>Heliantheae alliance</taxon>
        <taxon>Heliantheae</taxon>
        <taxon>Helianthus</taxon>
    </lineage>
</organism>
<proteinExistence type="predicted"/>
<dbReference type="EMBL" id="CM007900">
    <property type="protein sequence ID" value="OTG08356.1"/>
    <property type="molecule type" value="Genomic_DNA"/>
</dbReference>
<sequence>MFGLGYEVPRAAHMVADGVLRTAWVGFWRVELDTAMAMDSGNGRFGDLGFCCFCHSGRTLYLIFV</sequence>
<evidence type="ECO:0000313" key="1">
    <source>
        <dbReference type="EMBL" id="KAF5781871.1"/>
    </source>
</evidence>
<dbReference type="Proteomes" id="UP000215914">
    <property type="component" value="Chromosome 11"/>
</dbReference>
<dbReference type="InParanoid" id="A0A251TCP4"/>
<reference evidence="2" key="2">
    <citation type="submission" date="2017-02" db="EMBL/GenBank/DDBJ databases">
        <title>Sunflower complete genome.</title>
        <authorList>
            <person name="Langlade N."/>
            <person name="Munos S."/>
        </authorList>
    </citation>
    <scope>NUCLEOTIDE SEQUENCE [LARGE SCALE GENOMIC DNA]</scope>
    <source>
        <tissue evidence="2">Leaves</tissue>
    </source>
</reference>
<keyword evidence="3" id="KW-1185">Reference proteome</keyword>
<accession>A0A251TCP4</accession>
<reference evidence="1 3" key="1">
    <citation type="journal article" date="2017" name="Nature">
        <title>The sunflower genome provides insights into oil metabolism, flowering and Asterid evolution.</title>
        <authorList>
            <person name="Badouin H."/>
            <person name="Gouzy J."/>
            <person name="Grassa C.J."/>
            <person name="Murat F."/>
            <person name="Staton S.E."/>
            <person name="Cottret L."/>
            <person name="Lelandais-Briere C."/>
            <person name="Owens G.L."/>
            <person name="Carrere S."/>
            <person name="Mayjonade B."/>
            <person name="Legrand L."/>
            <person name="Gill N."/>
            <person name="Kane N.C."/>
            <person name="Bowers J.E."/>
            <person name="Hubner S."/>
            <person name="Bellec A."/>
            <person name="Berard A."/>
            <person name="Berges H."/>
            <person name="Blanchet N."/>
            <person name="Boniface M.C."/>
            <person name="Brunel D."/>
            <person name="Catrice O."/>
            <person name="Chaidir N."/>
            <person name="Claudel C."/>
            <person name="Donnadieu C."/>
            <person name="Faraut T."/>
            <person name="Fievet G."/>
            <person name="Helmstetter N."/>
            <person name="King M."/>
            <person name="Knapp S.J."/>
            <person name="Lai Z."/>
            <person name="Le Paslier M.C."/>
            <person name="Lippi Y."/>
            <person name="Lorenzon L."/>
            <person name="Mandel J.R."/>
            <person name="Marage G."/>
            <person name="Marchand G."/>
            <person name="Marquand E."/>
            <person name="Bret-Mestries E."/>
            <person name="Morien E."/>
            <person name="Nambeesan S."/>
            <person name="Nguyen T."/>
            <person name="Pegot-Espagnet P."/>
            <person name="Pouilly N."/>
            <person name="Raftis F."/>
            <person name="Sallet E."/>
            <person name="Schiex T."/>
            <person name="Thomas J."/>
            <person name="Vandecasteele C."/>
            <person name="Vares D."/>
            <person name="Vear F."/>
            <person name="Vautrin S."/>
            <person name="Crespi M."/>
            <person name="Mangin B."/>
            <person name="Burke J.M."/>
            <person name="Salse J."/>
            <person name="Munos S."/>
            <person name="Vincourt P."/>
            <person name="Rieseberg L.H."/>
            <person name="Langlade N.B."/>
        </authorList>
    </citation>
    <scope>NUCLEOTIDE SEQUENCE [LARGE SCALE GENOMIC DNA]</scope>
    <source>
        <strain evidence="3">cv. SF193</strain>
        <tissue evidence="1">Leaves</tissue>
    </source>
</reference>
<protein>
    <submittedName>
        <fullName evidence="2">Uncharacterized protein</fullName>
    </submittedName>
</protein>
<evidence type="ECO:0000313" key="3">
    <source>
        <dbReference type="Proteomes" id="UP000215914"/>
    </source>
</evidence>
<reference evidence="1" key="3">
    <citation type="submission" date="2020-06" db="EMBL/GenBank/DDBJ databases">
        <title>Helianthus annuus Genome sequencing and assembly Release 2.</title>
        <authorList>
            <person name="Gouzy J."/>
            <person name="Langlade N."/>
            <person name="Munos S."/>
        </authorList>
    </citation>
    <scope>NUCLEOTIDE SEQUENCE</scope>
    <source>
        <tissue evidence="1">Leaves</tissue>
    </source>
</reference>
<dbReference type="Gramene" id="mRNA:HanXRQr2_Chr11g0488901">
    <property type="protein sequence ID" value="CDS:HanXRQr2_Chr11g0488901.1"/>
    <property type="gene ID" value="HanXRQr2_Chr11g0488901"/>
</dbReference>
<dbReference type="EMBL" id="MNCJ02000326">
    <property type="protein sequence ID" value="KAF5781871.1"/>
    <property type="molecule type" value="Genomic_DNA"/>
</dbReference>
<name>A0A251TCP4_HELAN</name>
<evidence type="ECO:0000313" key="2">
    <source>
        <dbReference type="EMBL" id="OTG08356.1"/>
    </source>
</evidence>